<name>A0A1F7YRK0_9BACT</name>
<dbReference type="NCBIfam" id="TIGR01011">
    <property type="entry name" value="rpsB_bact"/>
    <property type="match status" value="1"/>
</dbReference>
<evidence type="ECO:0000256" key="5">
    <source>
        <dbReference type="HAMAP-Rule" id="MF_00291"/>
    </source>
</evidence>
<dbReference type="GO" id="GO:0006412">
    <property type="term" value="P:translation"/>
    <property type="evidence" value="ECO:0007669"/>
    <property type="project" value="UniProtKB-UniRule"/>
</dbReference>
<dbReference type="PANTHER" id="PTHR12534:SF0">
    <property type="entry name" value="SMALL RIBOSOMAL SUBUNIT PROTEIN US2M"/>
    <property type="match status" value="1"/>
</dbReference>
<proteinExistence type="inferred from homology"/>
<dbReference type="PROSITE" id="PS00963">
    <property type="entry name" value="RIBOSOMAL_S2_2"/>
    <property type="match status" value="1"/>
</dbReference>
<keyword evidence="3 5" id="KW-0687">Ribonucleoprotein</keyword>
<evidence type="ECO:0000256" key="7">
    <source>
        <dbReference type="SAM" id="MobiDB-lite"/>
    </source>
</evidence>
<evidence type="ECO:0000256" key="2">
    <source>
        <dbReference type="ARBA" id="ARBA00022980"/>
    </source>
</evidence>
<dbReference type="Pfam" id="PF00318">
    <property type="entry name" value="Ribosomal_S2"/>
    <property type="match status" value="1"/>
</dbReference>
<sequence>MQEISLEKLLETGAYFGHQTRRWNPKMEDYVYDVRDGVHIFDLIKTKQAIAQALEVLKKASTEGKTILFVGPKKQSKDKLTEVAKATGYPYVNQRWLGGTLTNFGQIRSSVEQLGKLKNDLESGAFADYTKKERLLIERRVQKLEKFVGGLVTLKSMPDLMVVVDTHRERGAIIEATRLRIPVVGIVDTNSDPGEVEYPIPMNDDATAAISYVLELMQGAIGEGKSTKPKKEKKVTKGAKKAKK</sequence>
<accession>A0A1F7YRK0</accession>
<organism evidence="8 9">
    <name type="scientific">Candidatus Woesebacteria bacterium RIFCSPHIGHO2_01_FULL_41_10</name>
    <dbReference type="NCBI Taxonomy" id="1802500"/>
    <lineage>
        <taxon>Bacteria</taxon>
        <taxon>Candidatus Woeseibacteriota</taxon>
    </lineage>
</organism>
<dbReference type="Gene3D" id="1.10.287.610">
    <property type="entry name" value="Helix hairpin bin"/>
    <property type="match status" value="1"/>
</dbReference>
<dbReference type="AlphaFoldDB" id="A0A1F7YRK0"/>
<feature type="compositionally biased region" description="Basic residues" evidence="7">
    <location>
        <begin position="227"/>
        <end position="244"/>
    </location>
</feature>
<dbReference type="HAMAP" id="MF_00291_B">
    <property type="entry name" value="Ribosomal_uS2_B"/>
    <property type="match status" value="1"/>
</dbReference>
<keyword evidence="2 5" id="KW-0689">Ribosomal protein</keyword>
<dbReference type="InterPro" id="IPR018130">
    <property type="entry name" value="Ribosomal_uS2_CS"/>
</dbReference>
<dbReference type="CDD" id="cd01425">
    <property type="entry name" value="RPS2"/>
    <property type="match status" value="1"/>
</dbReference>
<evidence type="ECO:0000256" key="3">
    <source>
        <dbReference type="ARBA" id="ARBA00023274"/>
    </source>
</evidence>
<dbReference type="InterPro" id="IPR001865">
    <property type="entry name" value="Ribosomal_uS2"/>
</dbReference>
<feature type="region of interest" description="Disordered" evidence="7">
    <location>
        <begin position="223"/>
        <end position="244"/>
    </location>
</feature>
<dbReference type="EMBL" id="MGGM01000006">
    <property type="protein sequence ID" value="OGM29961.1"/>
    <property type="molecule type" value="Genomic_DNA"/>
</dbReference>
<reference evidence="8 9" key="1">
    <citation type="journal article" date="2016" name="Nat. Commun.">
        <title>Thousands of microbial genomes shed light on interconnected biogeochemical processes in an aquifer system.</title>
        <authorList>
            <person name="Anantharaman K."/>
            <person name="Brown C.T."/>
            <person name="Hug L.A."/>
            <person name="Sharon I."/>
            <person name="Castelle C.J."/>
            <person name="Probst A.J."/>
            <person name="Thomas B.C."/>
            <person name="Singh A."/>
            <person name="Wilkins M.J."/>
            <person name="Karaoz U."/>
            <person name="Brodie E.L."/>
            <person name="Williams K.H."/>
            <person name="Hubbard S.S."/>
            <person name="Banfield J.F."/>
        </authorList>
    </citation>
    <scope>NUCLEOTIDE SEQUENCE [LARGE SCALE GENOMIC DNA]</scope>
</reference>
<evidence type="ECO:0000313" key="8">
    <source>
        <dbReference type="EMBL" id="OGM29961.1"/>
    </source>
</evidence>
<dbReference type="Gene3D" id="3.40.50.10490">
    <property type="entry name" value="Glucose-6-phosphate isomerase like protein, domain 1"/>
    <property type="match status" value="1"/>
</dbReference>
<dbReference type="GO" id="GO:0015935">
    <property type="term" value="C:small ribosomal subunit"/>
    <property type="evidence" value="ECO:0007669"/>
    <property type="project" value="InterPro"/>
</dbReference>
<dbReference type="InterPro" id="IPR005706">
    <property type="entry name" value="Ribosomal_uS2_bac/mit/plastid"/>
</dbReference>
<dbReference type="Proteomes" id="UP000177263">
    <property type="component" value="Unassembled WGS sequence"/>
</dbReference>
<dbReference type="STRING" id="1802500.A2801_00380"/>
<evidence type="ECO:0000256" key="4">
    <source>
        <dbReference type="ARBA" id="ARBA00035256"/>
    </source>
</evidence>
<evidence type="ECO:0000256" key="1">
    <source>
        <dbReference type="ARBA" id="ARBA00006242"/>
    </source>
</evidence>
<evidence type="ECO:0000313" key="9">
    <source>
        <dbReference type="Proteomes" id="UP000177263"/>
    </source>
</evidence>
<dbReference type="PRINTS" id="PR00395">
    <property type="entry name" value="RIBOSOMALS2"/>
</dbReference>
<protein>
    <recommendedName>
        <fullName evidence="4 5">Small ribosomal subunit protein uS2</fullName>
    </recommendedName>
</protein>
<dbReference type="SUPFAM" id="SSF52313">
    <property type="entry name" value="Ribosomal protein S2"/>
    <property type="match status" value="1"/>
</dbReference>
<evidence type="ECO:0000256" key="6">
    <source>
        <dbReference type="RuleBase" id="RU003631"/>
    </source>
</evidence>
<dbReference type="InterPro" id="IPR023591">
    <property type="entry name" value="Ribosomal_uS2_flav_dom_sf"/>
</dbReference>
<comment type="caution">
    <text evidence="8">The sequence shown here is derived from an EMBL/GenBank/DDBJ whole genome shotgun (WGS) entry which is preliminary data.</text>
</comment>
<dbReference type="PANTHER" id="PTHR12534">
    <property type="entry name" value="30S RIBOSOMAL PROTEIN S2 PROKARYOTIC AND ORGANELLAR"/>
    <property type="match status" value="1"/>
</dbReference>
<gene>
    <name evidence="5" type="primary">rpsB</name>
    <name evidence="8" type="ORF">A2801_00380</name>
</gene>
<comment type="similarity">
    <text evidence="1 5 6">Belongs to the universal ribosomal protein uS2 family.</text>
</comment>
<dbReference type="GO" id="GO:0003735">
    <property type="term" value="F:structural constituent of ribosome"/>
    <property type="evidence" value="ECO:0007669"/>
    <property type="project" value="InterPro"/>
</dbReference>
<dbReference type="PROSITE" id="PS00962">
    <property type="entry name" value="RIBOSOMAL_S2_1"/>
    <property type="match status" value="1"/>
</dbReference>